<feature type="region of interest" description="Disordered" evidence="1">
    <location>
        <begin position="442"/>
        <end position="469"/>
    </location>
</feature>
<feature type="transmembrane region" description="Helical" evidence="2">
    <location>
        <begin position="41"/>
        <end position="61"/>
    </location>
</feature>
<dbReference type="SUPFAM" id="SSF55874">
    <property type="entry name" value="ATPase domain of HSP90 chaperone/DNA topoisomerase II/histidine kinase"/>
    <property type="match status" value="1"/>
</dbReference>
<organism evidence="3 4">
    <name type="scientific">Brachybacterium huguangmaarense</name>
    <dbReference type="NCBI Taxonomy" id="1652028"/>
    <lineage>
        <taxon>Bacteria</taxon>
        <taxon>Bacillati</taxon>
        <taxon>Actinomycetota</taxon>
        <taxon>Actinomycetes</taxon>
        <taxon>Micrococcales</taxon>
        <taxon>Dermabacteraceae</taxon>
        <taxon>Brachybacterium</taxon>
    </lineage>
</organism>
<protein>
    <submittedName>
        <fullName evidence="3">PspC domain-containing protein</fullName>
    </submittedName>
</protein>
<evidence type="ECO:0000313" key="3">
    <source>
        <dbReference type="EMBL" id="UYG15467.1"/>
    </source>
</evidence>
<dbReference type="InterPro" id="IPR036890">
    <property type="entry name" value="HATPase_C_sf"/>
</dbReference>
<feature type="transmembrane region" description="Helical" evidence="2">
    <location>
        <begin position="15"/>
        <end position="34"/>
    </location>
</feature>
<evidence type="ECO:0000256" key="1">
    <source>
        <dbReference type="SAM" id="MobiDB-lite"/>
    </source>
</evidence>
<name>A0ABY6FXA1_9MICO</name>
<keyword evidence="2" id="KW-0472">Membrane</keyword>
<feature type="transmembrane region" description="Helical" evidence="2">
    <location>
        <begin position="243"/>
        <end position="264"/>
    </location>
</feature>
<evidence type="ECO:0000256" key="2">
    <source>
        <dbReference type="SAM" id="Phobius"/>
    </source>
</evidence>
<feature type="transmembrane region" description="Helical" evidence="2">
    <location>
        <begin position="213"/>
        <end position="237"/>
    </location>
</feature>
<dbReference type="Gene3D" id="3.30.565.10">
    <property type="entry name" value="Histidine kinase-like ATPase, C-terminal domain"/>
    <property type="match status" value="1"/>
</dbReference>
<feature type="transmembrane region" description="Helical" evidence="2">
    <location>
        <begin position="133"/>
        <end position="160"/>
    </location>
</feature>
<keyword evidence="2" id="KW-1133">Transmembrane helix</keyword>
<sequence length="469" mass="49450">MTALHPPDASSWTRVRAGSVLTGSCAALARVLGLPVRGVRIAFLLGSAVAIPAIPMLGAWYEFSTAGTVALGIGSPFVLGYLALWWALPLDRATERRAALEASSSAVRGRPAAAGAAEQATVGGAPGRQLSRWLALAAVVGLGLIVVVTAVVLPFGGAILGGQNLFGSSLAGYRGLVIAASGIVAAGIALGILPLEAVDRARWGGRVRAMPRLILAALGTALGLLILGALWLVILLFGGTAALVTLVISAGVLGLLAVVFVPWARHLWVGMREETEERALVQQRSEFTAHLHDSVLQTLTLLQKPGTDPEAVRLLARRQERELRRWLYRDGMTEPETPTDVREAVISLCEDIEDTQGVDVHVVVIGNAPLREVMRPLLGALRESTVNACRHGRVGVDVFVDVAPDRIEAFVRDRGPGFDLDAVPEDRLGVRESIIGRMTRAGGSASVRRAPGGGTEIALSLDTPTRSTR</sequence>
<evidence type="ECO:0000313" key="4">
    <source>
        <dbReference type="Proteomes" id="UP001164305"/>
    </source>
</evidence>
<feature type="transmembrane region" description="Helical" evidence="2">
    <location>
        <begin position="172"/>
        <end position="193"/>
    </location>
</feature>
<keyword evidence="4" id="KW-1185">Reference proteome</keyword>
<feature type="transmembrane region" description="Helical" evidence="2">
    <location>
        <begin position="67"/>
        <end position="88"/>
    </location>
</feature>
<dbReference type="Proteomes" id="UP001164305">
    <property type="component" value="Chromosome"/>
</dbReference>
<gene>
    <name evidence="3" type="ORF">BRM3_07335</name>
</gene>
<dbReference type="RefSeq" id="WP_263592681.1">
    <property type="nucleotide sequence ID" value="NZ_CP107020.1"/>
</dbReference>
<accession>A0ABY6FXA1</accession>
<keyword evidence="2" id="KW-0812">Transmembrane</keyword>
<reference evidence="3" key="1">
    <citation type="submission" date="2022-10" db="EMBL/GenBank/DDBJ databases">
        <title>Whole-Genome Sequencing of Brachybacterium huguangmaarense BRM-3, Isolated from Betula schmidtii.</title>
        <authorList>
            <person name="Haam D."/>
        </authorList>
    </citation>
    <scope>NUCLEOTIDE SEQUENCE</scope>
    <source>
        <strain evidence="3">BRM-3</strain>
    </source>
</reference>
<dbReference type="EMBL" id="CP107020">
    <property type="protein sequence ID" value="UYG15467.1"/>
    <property type="molecule type" value="Genomic_DNA"/>
</dbReference>
<proteinExistence type="predicted"/>